<reference evidence="2" key="1">
    <citation type="submission" date="2018-02" db="EMBL/GenBank/DDBJ databases">
        <title>Rhizophora mucronata_Transcriptome.</title>
        <authorList>
            <person name="Meera S.P."/>
            <person name="Sreeshan A."/>
            <person name="Augustine A."/>
        </authorList>
    </citation>
    <scope>NUCLEOTIDE SEQUENCE</scope>
    <source>
        <tissue evidence="2">Leaf</tissue>
    </source>
</reference>
<evidence type="ECO:0000313" key="2">
    <source>
        <dbReference type="EMBL" id="MBX06168.1"/>
    </source>
</evidence>
<dbReference type="AlphaFoldDB" id="A0A2P2KKD6"/>
<name>A0A2P2KKD6_RHIMU</name>
<organism evidence="2">
    <name type="scientific">Rhizophora mucronata</name>
    <name type="common">Asiatic mangrove</name>
    <dbReference type="NCBI Taxonomy" id="61149"/>
    <lineage>
        <taxon>Eukaryota</taxon>
        <taxon>Viridiplantae</taxon>
        <taxon>Streptophyta</taxon>
        <taxon>Embryophyta</taxon>
        <taxon>Tracheophyta</taxon>
        <taxon>Spermatophyta</taxon>
        <taxon>Magnoliopsida</taxon>
        <taxon>eudicotyledons</taxon>
        <taxon>Gunneridae</taxon>
        <taxon>Pentapetalae</taxon>
        <taxon>rosids</taxon>
        <taxon>fabids</taxon>
        <taxon>Malpighiales</taxon>
        <taxon>Rhizophoraceae</taxon>
        <taxon>Rhizophora</taxon>
    </lineage>
</organism>
<dbReference type="EMBL" id="GGEC01025684">
    <property type="protein sequence ID" value="MBX06168.1"/>
    <property type="molecule type" value="Transcribed_RNA"/>
</dbReference>
<sequence length="42" mass="4883">MPCHIVDVIFEGTVMFFCRPLLWLLLLHMVSFSLALSTKFLL</sequence>
<accession>A0A2P2KKD6</accession>
<keyword evidence="1" id="KW-0472">Membrane</keyword>
<keyword evidence="1" id="KW-0812">Transmembrane</keyword>
<evidence type="ECO:0000256" key="1">
    <source>
        <dbReference type="SAM" id="Phobius"/>
    </source>
</evidence>
<keyword evidence="1" id="KW-1133">Transmembrane helix</keyword>
<feature type="transmembrane region" description="Helical" evidence="1">
    <location>
        <begin position="21"/>
        <end position="41"/>
    </location>
</feature>
<protein>
    <submittedName>
        <fullName evidence="2">Uncharacterized protein</fullName>
    </submittedName>
</protein>
<proteinExistence type="predicted"/>